<dbReference type="Proteomes" id="UP000271889">
    <property type="component" value="Unassembled WGS sequence"/>
</dbReference>
<dbReference type="GO" id="GO:0005634">
    <property type="term" value="C:nucleus"/>
    <property type="evidence" value="ECO:0007669"/>
    <property type="project" value="UniProtKB-SubCell"/>
</dbReference>
<organism evidence="5 6">
    <name type="scientific">Cylicostephanus goldi</name>
    <name type="common">Nematode worm</name>
    <dbReference type="NCBI Taxonomy" id="71465"/>
    <lineage>
        <taxon>Eukaryota</taxon>
        <taxon>Metazoa</taxon>
        <taxon>Ecdysozoa</taxon>
        <taxon>Nematoda</taxon>
        <taxon>Chromadorea</taxon>
        <taxon>Rhabditida</taxon>
        <taxon>Rhabditina</taxon>
        <taxon>Rhabditomorpha</taxon>
        <taxon>Strongyloidea</taxon>
        <taxon>Strongylidae</taxon>
        <taxon>Cylicostephanus</taxon>
    </lineage>
</organism>
<dbReference type="PROSITE" id="PS50827">
    <property type="entry name" value="DDT"/>
    <property type="match status" value="1"/>
</dbReference>
<dbReference type="Pfam" id="PF02791">
    <property type="entry name" value="DDT"/>
    <property type="match status" value="1"/>
</dbReference>
<evidence type="ECO:0000259" key="4">
    <source>
        <dbReference type="PROSITE" id="PS50827"/>
    </source>
</evidence>
<feature type="region of interest" description="Disordered" evidence="3">
    <location>
        <begin position="55"/>
        <end position="96"/>
    </location>
</feature>
<proteinExistence type="predicted"/>
<dbReference type="AlphaFoldDB" id="A0A3P7RC29"/>
<evidence type="ECO:0000313" key="5">
    <source>
        <dbReference type="EMBL" id="VDN38409.1"/>
    </source>
</evidence>
<dbReference type="PANTHER" id="PTHR45915:SF2">
    <property type="entry name" value="TOUTATIS, ISOFORM E"/>
    <property type="match status" value="1"/>
</dbReference>
<dbReference type="InterPro" id="IPR018501">
    <property type="entry name" value="DDT_dom"/>
</dbReference>
<dbReference type="GO" id="GO:0000785">
    <property type="term" value="C:chromatin"/>
    <property type="evidence" value="ECO:0007669"/>
    <property type="project" value="TreeGrafter"/>
</dbReference>
<feature type="compositionally biased region" description="Basic and acidic residues" evidence="3">
    <location>
        <begin position="61"/>
        <end position="87"/>
    </location>
</feature>
<protein>
    <recommendedName>
        <fullName evidence="4">DDT domain-containing protein</fullName>
    </recommendedName>
</protein>
<sequence>MKHPAGPITRDNFSFSSKLIVGEFLMPKELENGDKVVVKLGEEIIAEEINRLISLKPQPRNGERKQKEKPEKPEKAEKTPQEGRTTPEEESPLEVYDDEDKIKWSREPIDDLLLTEIRPLPDLPRVENLRLNGIGFADALMVHEFVNNFAHVLEIDPSSIPSLGVLCAGLVGDVKHFDQVLQLTLALFRLSLEYPGLPMGKR</sequence>
<dbReference type="SMART" id="SM00571">
    <property type="entry name" value="DDT"/>
    <property type="match status" value="1"/>
</dbReference>
<dbReference type="EMBL" id="UYRV01134378">
    <property type="protein sequence ID" value="VDN38409.1"/>
    <property type="molecule type" value="Genomic_DNA"/>
</dbReference>
<accession>A0A3P7RC29</accession>
<evidence type="ECO:0000256" key="2">
    <source>
        <dbReference type="ARBA" id="ARBA00023242"/>
    </source>
</evidence>
<evidence type="ECO:0000313" key="6">
    <source>
        <dbReference type="Proteomes" id="UP000271889"/>
    </source>
</evidence>
<reference evidence="5 6" key="1">
    <citation type="submission" date="2018-11" db="EMBL/GenBank/DDBJ databases">
        <authorList>
            <consortium name="Pathogen Informatics"/>
        </authorList>
    </citation>
    <scope>NUCLEOTIDE SEQUENCE [LARGE SCALE GENOMIC DNA]</scope>
</reference>
<comment type="subcellular location">
    <subcellularLocation>
        <location evidence="1">Nucleus</location>
    </subcellularLocation>
</comment>
<keyword evidence="6" id="KW-1185">Reference proteome</keyword>
<dbReference type="OrthoDB" id="784962at2759"/>
<dbReference type="PANTHER" id="PTHR45915">
    <property type="entry name" value="TRANSCRIPTION INTERMEDIARY FACTOR"/>
    <property type="match status" value="1"/>
</dbReference>
<feature type="domain" description="DDT" evidence="4">
    <location>
        <begin position="133"/>
        <end position="197"/>
    </location>
</feature>
<evidence type="ECO:0000256" key="3">
    <source>
        <dbReference type="SAM" id="MobiDB-lite"/>
    </source>
</evidence>
<name>A0A3P7RC29_CYLGO</name>
<gene>
    <name evidence="5" type="ORF">CGOC_LOCUS13728</name>
</gene>
<evidence type="ECO:0000256" key="1">
    <source>
        <dbReference type="ARBA" id="ARBA00004123"/>
    </source>
</evidence>
<keyword evidence="2" id="KW-0539">Nucleus</keyword>